<reference evidence="2 3" key="1">
    <citation type="journal article" date="2014" name="PLoS ONE">
        <title>Global Analysis of Gene Expression Profiles in Physic Nut (Jatropha curcas L.) Seedlings Exposed to Salt Stress.</title>
        <authorList>
            <person name="Zhang L."/>
            <person name="Zhang C."/>
            <person name="Wu P."/>
            <person name="Chen Y."/>
            <person name="Li M."/>
            <person name="Jiang H."/>
            <person name="Wu G."/>
        </authorList>
    </citation>
    <scope>NUCLEOTIDE SEQUENCE [LARGE SCALE GENOMIC DNA]</scope>
    <source>
        <strain evidence="3">cv. GZQX0401</strain>
        <tissue evidence="2">Young leaves</tissue>
    </source>
</reference>
<evidence type="ECO:0000313" key="3">
    <source>
        <dbReference type="Proteomes" id="UP000027138"/>
    </source>
</evidence>
<feature type="compositionally biased region" description="Basic and acidic residues" evidence="1">
    <location>
        <begin position="154"/>
        <end position="164"/>
    </location>
</feature>
<keyword evidence="3" id="KW-1185">Reference proteome</keyword>
<dbReference type="AlphaFoldDB" id="A0A067KQC1"/>
<feature type="region of interest" description="Disordered" evidence="1">
    <location>
        <begin position="63"/>
        <end position="98"/>
    </location>
</feature>
<feature type="compositionally biased region" description="Basic and acidic residues" evidence="1">
    <location>
        <begin position="86"/>
        <end position="96"/>
    </location>
</feature>
<evidence type="ECO:0000313" key="2">
    <source>
        <dbReference type="EMBL" id="KDP38317.1"/>
    </source>
</evidence>
<sequence>MAEFGEEEEERERELLLEQIYEMVVNVWDDSNEGWFNQSEEVWVGSEYEVTVNPITPDIWSSKEEEEARSVNHMTRSGRVYQPDMVKPREENEKASSSDIAIEHKRKIYLGLEIIVDAIEILAVEPSGLEFGEEKKEEKELEEEEGVEGPQAAEEDKQKEGQAA</sequence>
<dbReference type="Proteomes" id="UP000027138">
    <property type="component" value="Unassembled WGS sequence"/>
</dbReference>
<accession>A0A067KQC1</accession>
<feature type="region of interest" description="Disordered" evidence="1">
    <location>
        <begin position="127"/>
        <end position="164"/>
    </location>
</feature>
<gene>
    <name evidence="2" type="ORF">JCGZ_05203</name>
</gene>
<name>A0A067KQC1_JATCU</name>
<evidence type="ECO:0000256" key="1">
    <source>
        <dbReference type="SAM" id="MobiDB-lite"/>
    </source>
</evidence>
<protein>
    <submittedName>
        <fullName evidence="2">Uncharacterized protein</fullName>
    </submittedName>
</protein>
<organism evidence="2 3">
    <name type="scientific">Jatropha curcas</name>
    <name type="common">Barbados nut</name>
    <dbReference type="NCBI Taxonomy" id="180498"/>
    <lineage>
        <taxon>Eukaryota</taxon>
        <taxon>Viridiplantae</taxon>
        <taxon>Streptophyta</taxon>
        <taxon>Embryophyta</taxon>
        <taxon>Tracheophyta</taxon>
        <taxon>Spermatophyta</taxon>
        <taxon>Magnoliopsida</taxon>
        <taxon>eudicotyledons</taxon>
        <taxon>Gunneridae</taxon>
        <taxon>Pentapetalae</taxon>
        <taxon>rosids</taxon>
        <taxon>fabids</taxon>
        <taxon>Malpighiales</taxon>
        <taxon>Euphorbiaceae</taxon>
        <taxon>Crotonoideae</taxon>
        <taxon>Jatropheae</taxon>
        <taxon>Jatropha</taxon>
    </lineage>
</organism>
<proteinExistence type="predicted"/>
<dbReference type="EMBL" id="KK914367">
    <property type="protein sequence ID" value="KDP38317.1"/>
    <property type="molecule type" value="Genomic_DNA"/>
</dbReference>